<dbReference type="Proteomes" id="UP000319817">
    <property type="component" value="Chromosome"/>
</dbReference>
<feature type="region of interest" description="Disordered" evidence="1">
    <location>
        <begin position="1"/>
        <end position="24"/>
    </location>
</feature>
<keyword evidence="3" id="KW-1185">Reference proteome</keyword>
<gene>
    <name evidence="2" type="ORF">K239x_50610</name>
</gene>
<dbReference type="EMBL" id="CP036526">
    <property type="protein sequence ID" value="QDT13046.1"/>
    <property type="molecule type" value="Genomic_DNA"/>
</dbReference>
<sequence>MLPISPTQPAMNPKLDPIEKGSVVRGTAQTRTRSILLQSVRQSLIATIVLSLLSITAPAAFAQSSLETPQTTLAPIDGLYRPAGPSGFQQNGFQNGGLNAVQPNAYGYPNSAPRIRLGNSGAPFDPYSAGGASGTFAPSGYPTAPMMAPNLNGHAYNQSVAPPPFGGIFGGTNSGGGVFSGGGTQAPPVFGSGGMTGNGTALGGGFGSTIYPQTDIASGSPSTLFPGGLFGNNFGGSVFNGGSTGTSFQLIQGPRVRHTYVFGGDSGDDLSTNDTEVSLPFAWPNFLGSTRPIFIVPSFSLHLWDGPHTSRGADLPGNAYSAFLDLGWQTDPNQMFGLEFGARVGSFAEFGVWNSESLRVMGKGLASFRLTPFSTIKGGVYYLDRNRYKLLPAGGVLWQPNPYTRFDIFFPQPKIARYWRTVGTRDVWGYLSGDIGGGNWAVKRDDAGRTTDSVDINEIRIMAGLEWGLTDLIRSGRRSGFLEIGYVFDREIRYDETFAQGTNKTFNLDDGFLIRLGIGY</sequence>
<evidence type="ECO:0000256" key="1">
    <source>
        <dbReference type="SAM" id="MobiDB-lite"/>
    </source>
</evidence>
<feature type="compositionally biased region" description="Polar residues" evidence="1">
    <location>
        <begin position="1"/>
        <end position="10"/>
    </location>
</feature>
<protein>
    <submittedName>
        <fullName evidence="2">Uncharacterized protein</fullName>
    </submittedName>
</protein>
<evidence type="ECO:0000313" key="3">
    <source>
        <dbReference type="Proteomes" id="UP000319817"/>
    </source>
</evidence>
<reference evidence="2 3" key="1">
    <citation type="submission" date="2019-02" db="EMBL/GenBank/DDBJ databases">
        <title>Deep-cultivation of Planctomycetes and their phenomic and genomic characterization uncovers novel biology.</title>
        <authorList>
            <person name="Wiegand S."/>
            <person name="Jogler M."/>
            <person name="Boedeker C."/>
            <person name="Pinto D."/>
            <person name="Vollmers J."/>
            <person name="Rivas-Marin E."/>
            <person name="Kohn T."/>
            <person name="Peeters S.H."/>
            <person name="Heuer A."/>
            <person name="Rast P."/>
            <person name="Oberbeckmann S."/>
            <person name="Bunk B."/>
            <person name="Jeske O."/>
            <person name="Meyerdierks A."/>
            <person name="Storesund J.E."/>
            <person name="Kallscheuer N."/>
            <person name="Luecker S."/>
            <person name="Lage O.M."/>
            <person name="Pohl T."/>
            <person name="Merkel B.J."/>
            <person name="Hornburger P."/>
            <person name="Mueller R.-W."/>
            <person name="Bruemmer F."/>
            <person name="Labrenz M."/>
            <person name="Spormann A.M."/>
            <person name="Op den Camp H."/>
            <person name="Overmann J."/>
            <person name="Amann R."/>
            <person name="Jetten M.S.M."/>
            <person name="Mascher T."/>
            <person name="Medema M.H."/>
            <person name="Devos D.P."/>
            <person name="Kaster A.-K."/>
            <person name="Ovreas L."/>
            <person name="Rohde M."/>
            <person name="Galperin M.Y."/>
            <person name="Jogler C."/>
        </authorList>
    </citation>
    <scope>NUCLEOTIDE SEQUENCE [LARGE SCALE GENOMIC DNA]</scope>
    <source>
        <strain evidence="2 3">K23_9</strain>
    </source>
</reference>
<name>A0A517P0Y3_9BACT</name>
<organism evidence="2 3">
    <name type="scientific">Stieleria marina</name>
    <dbReference type="NCBI Taxonomy" id="1930275"/>
    <lineage>
        <taxon>Bacteria</taxon>
        <taxon>Pseudomonadati</taxon>
        <taxon>Planctomycetota</taxon>
        <taxon>Planctomycetia</taxon>
        <taxon>Pirellulales</taxon>
        <taxon>Pirellulaceae</taxon>
        <taxon>Stieleria</taxon>
    </lineage>
</organism>
<accession>A0A517P0Y3</accession>
<proteinExistence type="predicted"/>
<evidence type="ECO:0000313" key="2">
    <source>
        <dbReference type="EMBL" id="QDT13046.1"/>
    </source>
</evidence>
<dbReference type="AlphaFoldDB" id="A0A517P0Y3"/>